<dbReference type="Proteomes" id="UP001153714">
    <property type="component" value="Chromosome 18"/>
</dbReference>
<sequence length="349" mass="39462">MVSRVVQSLTLQVAEGTATSPVSVSVYKMKHEINEYLRRKEITRVLSKLPVKYIGENFMAIVTTEVMTTMSEIARDLLMSHTLAQWLYVISDTDMERGNISSLINALYEGENVAFVYNITDKSPDCKNGLMCYCQEMMSAFISALDAAVQEEFDVAAQVSDEEWEVIRPSKIQRRSMLLKHMQVGYWRPIDAIRFNDVLFPHVEHGFRGKDLPVITYHNPPWTILQTNESGAIVSYKGLIFDIVNQLAKNKNFTIKVLLPNKLRRFLSNDSSEDMSHSRDSMLTLAAISKGQAAIGVAAFTVLSEPPPGINYTTAVSSQQYCFMIARPRELSRALLFLLPFTTDVCMIY</sequence>
<reference evidence="1" key="1">
    <citation type="submission" date="2021-12" db="EMBL/GenBank/DDBJ databases">
        <authorList>
            <person name="King R."/>
        </authorList>
    </citation>
    <scope>NUCLEOTIDE SEQUENCE</scope>
</reference>
<dbReference type="OrthoDB" id="7387348at2759"/>
<organism evidence="1 2">
    <name type="scientific">Diatraea saccharalis</name>
    <name type="common">sugarcane borer</name>
    <dbReference type="NCBI Taxonomy" id="40085"/>
    <lineage>
        <taxon>Eukaryota</taxon>
        <taxon>Metazoa</taxon>
        <taxon>Ecdysozoa</taxon>
        <taxon>Arthropoda</taxon>
        <taxon>Hexapoda</taxon>
        <taxon>Insecta</taxon>
        <taxon>Pterygota</taxon>
        <taxon>Neoptera</taxon>
        <taxon>Endopterygota</taxon>
        <taxon>Lepidoptera</taxon>
        <taxon>Glossata</taxon>
        <taxon>Ditrysia</taxon>
        <taxon>Pyraloidea</taxon>
        <taxon>Crambidae</taxon>
        <taxon>Crambinae</taxon>
        <taxon>Diatraea</taxon>
    </lineage>
</organism>
<keyword evidence="2" id="KW-1185">Reference proteome</keyword>
<dbReference type="Gene3D" id="3.40.190.10">
    <property type="entry name" value="Periplasmic binding protein-like II"/>
    <property type="match status" value="1"/>
</dbReference>
<evidence type="ECO:0000313" key="2">
    <source>
        <dbReference type="Proteomes" id="UP001153714"/>
    </source>
</evidence>
<reference evidence="1" key="2">
    <citation type="submission" date="2022-10" db="EMBL/GenBank/DDBJ databases">
        <authorList>
            <consortium name="ENA_rothamsted_submissions"/>
            <consortium name="culmorum"/>
            <person name="King R."/>
        </authorList>
    </citation>
    <scope>NUCLEOTIDE SEQUENCE</scope>
</reference>
<accession>A0A9N9R1H6</accession>
<protein>
    <submittedName>
        <fullName evidence="1">Uncharacterized protein</fullName>
    </submittedName>
</protein>
<dbReference type="EMBL" id="OU893349">
    <property type="protein sequence ID" value="CAG9787632.1"/>
    <property type="molecule type" value="Genomic_DNA"/>
</dbReference>
<dbReference type="AlphaFoldDB" id="A0A9N9R1H6"/>
<evidence type="ECO:0000313" key="1">
    <source>
        <dbReference type="EMBL" id="CAG9787632.1"/>
    </source>
</evidence>
<gene>
    <name evidence="1" type="ORF">DIATSA_LOCUS5501</name>
</gene>
<name>A0A9N9R1H6_9NEOP</name>
<proteinExistence type="predicted"/>